<dbReference type="InterPro" id="IPR027417">
    <property type="entry name" value="P-loop_NTPase"/>
</dbReference>
<dbReference type="PANTHER" id="PTHR23076">
    <property type="entry name" value="METALLOPROTEASE M41 FTSH"/>
    <property type="match status" value="1"/>
</dbReference>
<dbReference type="AlphaFoldDB" id="A0A6A0A375"/>
<reference evidence="2 3" key="1">
    <citation type="submission" date="2020-02" db="EMBL/GenBank/DDBJ databases">
        <title>Draft genome sequence of Haematococcus lacustris strain NIES-144.</title>
        <authorList>
            <person name="Morimoto D."/>
            <person name="Nakagawa S."/>
            <person name="Yoshida T."/>
            <person name="Sawayama S."/>
        </authorList>
    </citation>
    <scope>NUCLEOTIDE SEQUENCE [LARGE SCALE GENOMIC DNA]</scope>
    <source>
        <strain evidence="2 3">NIES-144</strain>
    </source>
</reference>
<dbReference type="GO" id="GO:0005524">
    <property type="term" value="F:ATP binding"/>
    <property type="evidence" value="ECO:0007669"/>
    <property type="project" value="InterPro"/>
</dbReference>
<evidence type="ECO:0000313" key="2">
    <source>
        <dbReference type="EMBL" id="GFH26836.1"/>
    </source>
</evidence>
<accession>A0A6A0A375</accession>
<dbReference type="Gene3D" id="3.40.50.300">
    <property type="entry name" value="P-loop containing nucleotide triphosphate hydrolases"/>
    <property type="match status" value="1"/>
</dbReference>
<keyword evidence="3" id="KW-1185">Reference proteome</keyword>
<organism evidence="2 3">
    <name type="scientific">Haematococcus lacustris</name>
    <name type="common">Green alga</name>
    <name type="synonym">Haematococcus pluvialis</name>
    <dbReference type="NCBI Taxonomy" id="44745"/>
    <lineage>
        <taxon>Eukaryota</taxon>
        <taxon>Viridiplantae</taxon>
        <taxon>Chlorophyta</taxon>
        <taxon>core chlorophytes</taxon>
        <taxon>Chlorophyceae</taxon>
        <taxon>CS clade</taxon>
        <taxon>Chlamydomonadales</taxon>
        <taxon>Haematococcaceae</taxon>
        <taxon>Haematococcus</taxon>
    </lineage>
</organism>
<dbReference type="SMART" id="SM00382">
    <property type="entry name" value="AAA"/>
    <property type="match status" value="1"/>
</dbReference>
<dbReference type="Pfam" id="PF00004">
    <property type="entry name" value="AAA"/>
    <property type="match status" value="1"/>
</dbReference>
<protein>
    <submittedName>
        <fullName evidence="2">AAA domain-containing protein</fullName>
    </submittedName>
</protein>
<feature type="domain" description="AAA+ ATPase" evidence="1">
    <location>
        <begin position="25"/>
        <end position="118"/>
    </location>
</feature>
<feature type="non-terminal residue" evidence="2">
    <location>
        <position position="1"/>
    </location>
</feature>
<dbReference type="GO" id="GO:0009507">
    <property type="term" value="C:chloroplast"/>
    <property type="evidence" value="ECO:0007669"/>
    <property type="project" value="TreeGrafter"/>
</dbReference>
<proteinExistence type="predicted"/>
<dbReference type="InterPro" id="IPR003593">
    <property type="entry name" value="AAA+_ATPase"/>
</dbReference>
<dbReference type="InterPro" id="IPR003959">
    <property type="entry name" value="ATPase_AAA_core"/>
</dbReference>
<gene>
    <name evidence="2" type="ORF">HaLaN_25054</name>
</gene>
<dbReference type="PANTHER" id="PTHR23076:SF37">
    <property type="entry name" value="ATP-DEPENDENT ZINC METALLOPROTEASE FTSH 4, MITOCHONDRIAL"/>
    <property type="match status" value="1"/>
</dbReference>
<name>A0A6A0A375_HAELA</name>
<feature type="non-terminal residue" evidence="2">
    <location>
        <position position="118"/>
    </location>
</feature>
<comment type="caution">
    <text evidence="2">The sequence shown here is derived from an EMBL/GenBank/DDBJ whole genome shotgun (WGS) entry which is preliminary data.</text>
</comment>
<dbReference type="GO" id="GO:0016887">
    <property type="term" value="F:ATP hydrolysis activity"/>
    <property type="evidence" value="ECO:0007669"/>
    <property type="project" value="InterPro"/>
</dbReference>
<dbReference type="EMBL" id="BLLF01003257">
    <property type="protein sequence ID" value="GFH26836.1"/>
    <property type="molecule type" value="Genomic_DNA"/>
</dbReference>
<dbReference type="Proteomes" id="UP000485058">
    <property type="component" value="Unassembled WGS sequence"/>
</dbReference>
<dbReference type="GO" id="GO:0004176">
    <property type="term" value="F:ATP-dependent peptidase activity"/>
    <property type="evidence" value="ECO:0007669"/>
    <property type="project" value="TreeGrafter"/>
</dbReference>
<evidence type="ECO:0000259" key="1">
    <source>
        <dbReference type="SMART" id="SM00382"/>
    </source>
</evidence>
<dbReference type="GO" id="GO:0006508">
    <property type="term" value="P:proteolysis"/>
    <property type="evidence" value="ECO:0007669"/>
    <property type="project" value="TreeGrafter"/>
</dbReference>
<dbReference type="GO" id="GO:0045037">
    <property type="term" value="P:protein import into chloroplast stroma"/>
    <property type="evidence" value="ECO:0007669"/>
    <property type="project" value="TreeGrafter"/>
</dbReference>
<dbReference type="SUPFAM" id="SSF52540">
    <property type="entry name" value="P-loop containing nucleoside triphosphate hydrolases"/>
    <property type="match status" value="1"/>
</dbReference>
<sequence>VKNEIEEIIEYLTNPSLLRQRGVEHIGGVLLAGSPGTGKTLLAKSIAAESGVRMFTCSGTDFFDIYNGVGPRRIRETFEKMRNNAPAILFIDEFDALGAARSGSGQGDESAAIINEML</sequence>
<evidence type="ECO:0000313" key="3">
    <source>
        <dbReference type="Proteomes" id="UP000485058"/>
    </source>
</evidence>